<dbReference type="Proteomes" id="UP001310594">
    <property type="component" value="Unassembled WGS sequence"/>
</dbReference>
<accession>A0AAN7ZQH5</accession>
<dbReference type="AlphaFoldDB" id="A0AAN7ZQH5"/>
<dbReference type="EMBL" id="JAVRQU010000002">
    <property type="protein sequence ID" value="KAK5706523.1"/>
    <property type="molecule type" value="Genomic_DNA"/>
</dbReference>
<feature type="region of interest" description="Disordered" evidence="1">
    <location>
        <begin position="107"/>
        <end position="145"/>
    </location>
</feature>
<sequence length="995" mass="110171">MTIRRSMPPDGEDREVTCLDEMDGSSYTSKVDPKLRTENSKMRDILPELSLQHTLSRRSYQTVEDRRDEAVLKGEDTVKFCSKIVYHVDFVTWLLKEARGNLPNGWSVVVGQQSPDQPSAASDSDGDTQNDSENMGGAHETAHSFDMNAMARPAEDYEMVKGAKRKFSRSGNALDGDSSARAGKRQKSAIDGCEVPSMEENKRKDSSAEAVTTPVVTQSANETARALIASQVNAQSVSQDEQMLTAVQHTEVTVHRIYTNKAAFEADRALLGHKHGLAKAREGTEDQHAGDSLREVQTGSALDPVLPTLDTLGADAGTGSDVEYDDEVGDASGTQAGLDVSTWHTSTTYRDHRDDRLTLEQITKADALAKSCPLELWRVSAATGSNHTQGWTSQQHIKPPAAVEGLKSGAPIYKELSDFPSLSALSRNLAGRLLCTQSNVDQREALGQGGILITRVVTRKINILNGKQAKFHFVPELLDILGVAEWEGLSGRARHMLTGVRFHHEYVALGELDLTRNPYRPVQFDELKANGLYNFRPGIHVEGNEVEEKKLYYRKLQLSHQWYGPETTAHSDTLNLTNQFLSHAARLARLFDHAAQASGDNAYLDVDISLPKASLSIFIDLLSLFRRQRGDQLFMRHIRDNYSTQEVQGILYQGIERIPNNSPDRLQVLDRIREACIAVRIPEPPATEVMLVDALFDFDGVWHGDPKKTTGVIAPWHEPETTSTAGPGATVGRVTIGKPILTIKAVSSVAKPVTKDASKSQQGNRNGLGRLKPSLMVKVDHGDLNQEKAGSIVVTTTSPVPVNQHPQVDETQSPEIREALFTRFSLWWSQAVLDLQDKQYDRHTSASHFDQDIKEVLDECRKQSAEGIRYTCWISGVPFDWNNAWLTKAAKLAEAHSQAIVRDPARIATIRKEYADLIAGSLTAPSRVDIFSDEHGFGCSWEGCGSMSCSTCDMRPKNKLARRKLEIKQGFSWEFGPERPSPPLRVNEPVRYKQG</sequence>
<reference evidence="2" key="1">
    <citation type="submission" date="2023-08" db="EMBL/GenBank/DDBJ databases">
        <title>Black Yeasts Isolated from many extreme environments.</title>
        <authorList>
            <person name="Coleine C."/>
            <person name="Stajich J.E."/>
            <person name="Selbmann L."/>
        </authorList>
    </citation>
    <scope>NUCLEOTIDE SEQUENCE</scope>
    <source>
        <strain evidence="2">CCFEE 5810</strain>
    </source>
</reference>
<feature type="region of interest" description="Disordered" evidence="1">
    <location>
        <begin position="974"/>
        <end position="995"/>
    </location>
</feature>
<feature type="compositionally biased region" description="Low complexity" evidence="1">
    <location>
        <begin position="111"/>
        <end position="123"/>
    </location>
</feature>
<feature type="region of interest" description="Disordered" evidence="1">
    <location>
        <begin position="711"/>
        <end position="730"/>
    </location>
</feature>
<evidence type="ECO:0000313" key="2">
    <source>
        <dbReference type="EMBL" id="KAK5706523.1"/>
    </source>
</evidence>
<evidence type="ECO:0000313" key="3">
    <source>
        <dbReference type="Proteomes" id="UP001310594"/>
    </source>
</evidence>
<proteinExistence type="predicted"/>
<gene>
    <name evidence="2" type="ORF">LTR97_001512</name>
</gene>
<evidence type="ECO:0000256" key="1">
    <source>
        <dbReference type="SAM" id="MobiDB-lite"/>
    </source>
</evidence>
<protein>
    <submittedName>
        <fullName evidence="2">Uncharacterized protein</fullName>
    </submittedName>
</protein>
<feature type="region of interest" description="Disordered" evidence="1">
    <location>
        <begin position="167"/>
        <end position="212"/>
    </location>
</feature>
<name>A0AAN7ZQH5_9PEZI</name>
<organism evidence="2 3">
    <name type="scientific">Elasticomyces elasticus</name>
    <dbReference type="NCBI Taxonomy" id="574655"/>
    <lineage>
        <taxon>Eukaryota</taxon>
        <taxon>Fungi</taxon>
        <taxon>Dikarya</taxon>
        <taxon>Ascomycota</taxon>
        <taxon>Pezizomycotina</taxon>
        <taxon>Dothideomycetes</taxon>
        <taxon>Dothideomycetidae</taxon>
        <taxon>Mycosphaerellales</taxon>
        <taxon>Teratosphaeriaceae</taxon>
        <taxon>Elasticomyces</taxon>
    </lineage>
</organism>
<comment type="caution">
    <text evidence="2">The sequence shown here is derived from an EMBL/GenBank/DDBJ whole genome shotgun (WGS) entry which is preliminary data.</text>
</comment>